<proteinExistence type="predicted"/>
<evidence type="ECO:0000313" key="3">
    <source>
        <dbReference type="Proteomes" id="UP001642360"/>
    </source>
</evidence>
<feature type="compositionally biased region" description="Basic and acidic residues" evidence="1">
    <location>
        <begin position="126"/>
        <end position="136"/>
    </location>
</feature>
<evidence type="ECO:0000256" key="1">
    <source>
        <dbReference type="SAM" id="MobiDB-lite"/>
    </source>
</evidence>
<dbReference type="Proteomes" id="UP001642360">
    <property type="component" value="Unassembled WGS sequence"/>
</dbReference>
<name>A0ABC8R560_9AQUA</name>
<feature type="compositionally biased region" description="Basic and acidic residues" evidence="1">
    <location>
        <begin position="146"/>
        <end position="158"/>
    </location>
</feature>
<reference evidence="2 3" key="1">
    <citation type="submission" date="2024-02" db="EMBL/GenBank/DDBJ databases">
        <authorList>
            <person name="Vignale AGUSTIN F."/>
            <person name="Sosa J E."/>
            <person name="Modenutti C."/>
        </authorList>
    </citation>
    <scope>NUCLEOTIDE SEQUENCE [LARGE SCALE GENOMIC DNA]</scope>
</reference>
<keyword evidence="3" id="KW-1185">Reference proteome</keyword>
<protein>
    <submittedName>
        <fullName evidence="2">Uncharacterized protein</fullName>
    </submittedName>
</protein>
<accession>A0ABC8R560</accession>
<dbReference type="EMBL" id="CAUOFW020001016">
    <property type="protein sequence ID" value="CAK9140134.1"/>
    <property type="molecule type" value="Genomic_DNA"/>
</dbReference>
<comment type="caution">
    <text evidence="2">The sequence shown here is derived from an EMBL/GenBank/DDBJ whole genome shotgun (WGS) entry which is preliminary data.</text>
</comment>
<sequence length="158" mass="18549">MPMDPPLVQLYYFVLNHLATSQSTSRHYLFHQSSFTWVRTISNMALDQEYESLKLLGVALKLLGEIETELDLLKARLVRMTKQALEICQQLEFEFEKRKQRNSDMEMKEPADHELRDKIMSGLESQPEKPENKNRINNESNLGRSEGFEKMPEDLEML</sequence>
<dbReference type="AlphaFoldDB" id="A0ABC8R560"/>
<feature type="compositionally biased region" description="Basic and acidic residues" evidence="1">
    <location>
        <begin position="99"/>
        <end position="119"/>
    </location>
</feature>
<feature type="region of interest" description="Disordered" evidence="1">
    <location>
        <begin position="99"/>
        <end position="158"/>
    </location>
</feature>
<gene>
    <name evidence="2" type="ORF">ILEXP_LOCUS7573</name>
</gene>
<evidence type="ECO:0000313" key="2">
    <source>
        <dbReference type="EMBL" id="CAK9140134.1"/>
    </source>
</evidence>
<organism evidence="2 3">
    <name type="scientific">Ilex paraguariensis</name>
    <name type="common">yerba mate</name>
    <dbReference type="NCBI Taxonomy" id="185542"/>
    <lineage>
        <taxon>Eukaryota</taxon>
        <taxon>Viridiplantae</taxon>
        <taxon>Streptophyta</taxon>
        <taxon>Embryophyta</taxon>
        <taxon>Tracheophyta</taxon>
        <taxon>Spermatophyta</taxon>
        <taxon>Magnoliopsida</taxon>
        <taxon>eudicotyledons</taxon>
        <taxon>Gunneridae</taxon>
        <taxon>Pentapetalae</taxon>
        <taxon>asterids</taxon>
        <taxon>campanulids</taxon>
        <taxon>Aquifoliales</taxon>
        <taxon>Aquifoliaceae</taxon>
        <taxon>Ilex</taxon>
    </lineage>
</organism>